<sequence length="155" mass="17686">MTTSRLRSHTHKPSVRRYERAQVILNDTHSEPSRGLSRLSSINGLITFTAILKPHSQTPSLNNRRAIPLPGRNQGAHQTTRSILHPHRQRPRPSQPITVHTHHHTVHTTIHRQTINQHTRQRNSTHPLNSPHQPQTPTRDLSPNYFAVAETQGSE</sequence>
<proteinExistence type="predicted"/>
<name>A0ACB6RRF9_9PLEO</name>
<evidence type="ECO:0000313" key="1">
    <source>
        <dbReference type="EMBL" id="KAF2624328.1"/>
    </source>
</evidence>
<accession>A0ACB6RRF9</accession>
<gene>
    <name evidence="1" type="ORF">BU25DRAFT_413578</name>
</gene>
<dbReference type="Proteomes" id="UP000799754">
    <property type="component" value="Unassembled WGS sequence"/>
</dbReference>
<organism evidence="1 2">
    <name type="scientific">Macroventuria anomochaeta</name>
    <dbReference type="NCBI Taxonomy" id="301207"/>
    <lineage>
        <taxon>Eukaryota</taxon>
        <taxon>Fungi</taxon>
        <taxon>Dikarya</taxon>
        <taxon>Ascomycota</taxon>
        <taxon>Pezizomycotina</taxon>
        <taxon>Dothideomycetes</taxon>
        <taxon>Pleosporomycetidae</taxon>
        <taxon>Pleosporales</taxon>
        <taxon>Pleosporineae</taxon>
        <taxon>Didymellaceae</taxon>
        <taxon>Macroventuria</taxon>
    </lineage>
</organism>
<evidence type="ECO:0000313" key="2">
    <source>
        <dbReference type="Proteomes" id="UP000799754"/>
    </source>
</evidence>
<reference evidence="1" key="1">
    <citation type="journal article" date="2020" name="Stud. Mycol.">
        <title>101 Dothideomycetes genomes: a test case for predicting lifestyles and emergence of pathogens.</title>
        <authorList>
            <person name="Haridas S."/>
            <person name="Albert R."/>
            <person name="Binder M."/>
            <person name="Bloem J."/>
            <person name="Labutti K."/>
            <person name="Salamov A."/>
            <person name="Andreopoulos B."/>
            <person name="Baker S."/>
            <person name="Barry K."/>
            <person name="Bills G."/>
            <person name="Bluhm B."/>
            <person name="Cannon C."/>
            <person name="Castanera R."/>
            <person name="Culley D."/>
            <person name="Daum C."/>
            <person name="Ezra D."/>
            <person name="Gonzalez J."/>
            <person name="Henrissat B."/>
            <person name="Kuo A."/>
            <person name="Liang C."/>
            <person name="Lipzen A."/>
            <person name="Lutzoni F."/>
            <person name="Magnuson J."/>
            <person name="Mondo S."/>
            <person name="Nolan M."/>
            <person name="Ohm R."/>
            <person name="Pangilinan J."/>
            <person name="Park H.-J."/>
            <person name="Ramirez L."/>
            <person name="Alfaro M."/>
            <person name="Sun H."/>
            <person name="Tritt A."/>
            <person name="Yoshinaga Y."/>
            <person name="Zwiers L.-H."/>
            <person name="Turgeon B."/>
            <person name="Goodwin S."/>
            <person name="Spatafora J."/>
            <person name="Crous P."/>
            <person name="Grigoriev I."/>
        </authorList>
    </citation>
    <scope>NUCLEOTIDE SEQUENCE</scope>
    <source>
        <strain evidence="1">CBS 525.71</strain>
    </source>
</reference>
<comment type="caution">
    <text evidence="1">The sequence shown here is derived from an EMBL/GenBank/DDBJ whole genome shotgun (WGS) entry which is preliminary data.</text>
</comment>
<protein>
    <submittedName>
        <fullName evidence="1">Uncharacterized protein</fullName>
    </submittedName>
</protein>
<keyword evidence="2" id="KW-1185">Reference proteome</keyword>
<dbReference type="EMBL" id="MU006731">
    <property type="protein sequence ID" value="KAF2624328.1"/>
    <property type="molecule type" value="Genomic_DNA"/>
</dbReference>